<evidence type="ECO:0000313" key="3">
    <source>
        <dbReference type="Proteomes" id="UP000467327"/>
    </source>
</evidence>
<dbReference type="Gene3D" id="1.10.10.10">
    <property type="entry name" value="Winged helix-like DNA-binding domain superfamily/Winged helix DNA-binding domain"/>
    <property type="match status" value="1"/>
</dbReference>
<name>A0AAD1HTS5_9MYCO</name>
<gene>
    <name evidence="2" type="ORF">MAIC_54160</name>
</gene>
<dbReference type="KEGG" id="maic:MAIC_54160"/>
<dbReference type="SMART" id="SM00347">
    <property type="entry name" value="HTH_MARR"/>
    <property type="match status" value="1"/>
</dbReference>
<feature type="domain" description="HTH marR-type" evidence="1">
    <location>
        <begin position="18"/>
        <end position="152"/>
    </location>
</feature>
<sequence length="157" mass="17553">MYSGRVIGMAQRWLTGDQQRIWRNYLALNGRLQAEMNRQLQARCGLSLADYEVLVTLSEQGPARVLELAEALGWEQSRLSHHLGRMRAKGLVERHDTEQDRRGATVEITAAGTDALRAAAPDHVALVRWVLFDGMTPTQLRAFDAVITTALDRLDSA</sequence>
<dbReference type="GO" id="GO:0006950">
    <property type="term" value="P:response to stress"/>
    <property type="evidence" value="ECO:0007669"/>
    <property type="project" value="TreeGrafter"/>
</dbReference>
<dbReference type="SUPFAM" id="SSF46785">
    <property type="entry name" value="Winged helix' DNA-binding domain"/>
    <property type="match status" value="1"/>
</dbReference>
<reference evidence="2 3" key="1">
    <citation type="journal article" date="2019" name="Emerg. Microbes Infect.">
        <title>Comprehensive subspecies identification of 175 nontuberculous mycobacteria species based on 7547 genomic profiles.</title>
        <authorList>
            <person name="Matsumoto Y."/>
            <person name="Kinjo T."/>
            <person name="Motooka D."/>
            <person name="Nabeya D."/>
            <person name="Jung N."/>
            <person name="Uechi K."/>
            <person name="Horii T."/>
            <person name="Iida T."/>
            <person name="Fujita J."/>
            <person name="Nakamura S."/>
        </authorList>
    </citation>
    <scope>NUCLEOTIDE SEQUENCE [LARGE SCALE GENOMIC DNA]</scope>
    <source>
        <strain evidence="2 3">JCM 6376</strain>
    </source>
</reference>
<evidence type="ECO:0000259" key="1">
    <source>
        <dbReference type="PROSITE" id="PS50995"/>
    </source>
</evidence>
<keyword evidence="3" id="KW-1185">Reference proteome</keyword>
<dbReference type="GO" id="GO:0003700">
    <property type="term" value="F:DNA-binding transcription factor activity"/>
    <property type="evidence" value="ECO:0007669"/>
    <property type="project" value="InterPro"/>
</dbReference>
<dbReference type="AlphaFoldDB" id="A0AAD1HTS5"/>
<dbReference type="InterPro" id="IPR039422">
    <property type="entry name" value="MarR/SlyA-like"/>
</dbReference>
<dbReference type="PRINTS" id="PR00598">
    <property type="entry name" value="HTHMARR"/>
</dbReference>
<dbReference type="PANTHER" id="PTHR33164">
    <property type="entry name" value="TRANSCRIPTIONAL REGULATOR, MARR FAMILY"/>
    <property type="match status" value="1"/>
</dbReference>
<dbReference type="InterPro" id="IPR036388">
    <property type="entry name" value="WH-like_DNA-bd_sf"/>
</dbReference>
<dbReference type="PROSITE" id="PS50995">
    <property type="entry name" value="HTH_MARR_2"/>
    <property type="match status" value="1"/>
</dbReference>
<dbReference type="InterPro" id="IPR036390">
    <property type="entry name" value="WH_DNA-bd_sf"/>
</dbReference>
<accession>A0AAD1HTS5</accession>
<dbReference type="EMBL" id="AP022561">
    <property type="protein sequence ID" value="BBX10613.1"/>
    <property type="molecule type" value="Genomic_DNA"/>
</dbReference>
<protein>
    <submittedName>
        <fullName evidence="2">MarR family transcriptional regulator</fullName>
    </submittedName>
</protein>
<evidence type="ECO:0000313" key="2">
    <source>
        <dbReference type="EMBL" id="BBX10613.1"/>
    </source>
</evidence>
<dbReference type="InterPro" id="IPR011991">
    <property type="entry name" value="ArsR-like_HTH"/>
</dbReference>
<dbReference type="InterPro" id="IPR000835">
    <property type="entry name" value="HTH_MarR-typ"/>
</dbReference>
<dbReference type="CDD" id="cd00090">
    <property type="entry name" value="HTH_ARSR"/>
    <property type="match status" value="1"/>
</dbReference>
<dbReference type="PANTHER" id="PTHR33164:SF99">
    <property type="entry name" value="MARR FAMILY REGULATORY PROTEIN"/>
    <property type="match status" value="1"/>
</dbReference>
<dbReference type="Pfam" id="PF01047">
    <property type="entry name" value="MarR"/>
    <property type="match status" value="1"/>
</dbReference>
<dbReference type="Proteomes" id="UP000467327">
    <property type="component" value="Chromosome"/>
</dbReference>
<organism evidence="2 3">
    <name type="scientific">Mycolicibacterium aichiense</name>
    <dbReference type="NCBI Taxonomy" id="1799"/>
    <lineage>
        <taxon>Bacteria</taxon>
        <taxon>Bacillati</taxon>
        <taxon>Actinomycetota</taxon>
        <taxon>Actinomycetes</taxon>
        <taxon>Mycobacteriales</taxon>
        <taxon>Mycobacteriaceae</taxon>
        <taxon>Mycolicibacterium</taxon>
    </lineage>
</organism>
<proteinExistence type="predicted"/>